<dbReference type="AlphaFoldDB" id="A0AAD7JE00"/>
<comment type="caution">
    <text evidence="4">The sequence shown here is derived from an EMBL/GenBank/DDBJ whole genome shotgun (WGS) entry which is preliminary data.</text>
</comment>
<keyword evidence="2" id="KW-1133">Transmembrane helix</keyword>
<protein>
    <recommendedName>
        <fullName evidence="6">Transmembrane protein</fullName>
    </recommendedName>
</protein>
<reference evidence="4" key="1">
    <citation type="submission" date="2023-03" db="EMBL/GenBank/DDBJ databases">
        <title>Massive genome expansion in bonnet fungi (Mycena s.s.) driven by repeated elements and novel gene families across ecological guilds.</title>
        <authorList>
            <consortium name="Lawrence Berkeley National Laboratory"/>
            <person name="Harder C.B."/>
            <person name="Miyauchi S."/>
            <person name="Viragh M."/>
            <person name="Kuo A."/>
            <person name="Thoen E."/>
            <person name="Andreopoulos B."/>
            <person name="Lu D."/>
            <person name="Skrede I."/>
            <person name="Drula E."/>
            <person name="Henrissat B."/>
            <person name="Morin E."/>
            <person name="Kohler A."/>
            <person name="Barry K."/>
            <person name="LaButti K."/>
            <person name="Morin E."/>
            <person name="Salamov A."/>
            <person name="Lipzen A."/>
            <person name="Mereny Z."/>
            <person name="Hegedus B."/>
            <person name="Baldrian P."/>
            <person name="Stursova M."/>
            <person name="Weitz H."/>
            <person name="Taylor A."/>
            <person name="Grigoriev I.V."/>
            <person name="Nagy L.G."/>
            <person name="Martin F."/>
            <person name="Kauserud H."/>
        </authorList>
    </citation>
    <scope>NUCLEOTIDE SEQUENCE</scope>
    <source>
        <strain evidence="4">CBHHK188m</strain>
    </source>
</reference>
<evidence type="ECO:0000256" key="3">
    <source>
        <dbReference type="SAM" id="SignalP"/>
    </source>
</evidence>
<feature type="compositionally biased region" description="Pro residues" evidence="1">
    <location>
        <begin position="142"/>
        <end position="167"/>
    </location>
</feature>
<organism evidence="4 5">
    <name type="scientific">Mycena maculata</name>
    <dbReference type="NCBI Taxonomy" id="230809"/>
    <lineage>
        <taxon>Eukaryota</taxon>
        <taxon>Fungi</taxon>
        <taxon>Dikarya</taxon>
        <taxon>Basidiomycota</taxon>
        <taxon>Agaricomycotina</taxon>
        <taxon>Agaricomycetes</taxon>
        <taxon>Agaricomycetidae</taxon>
        <taxon>Agaricales</taxon>
        <taxon>Marasmiineae</taxon>
        <taxon>Mycenaceae</taxon>
        <taxon>Mycena</taxon>
    </lineage>
</organism>
<dbReference type="Proteomes" id="UP001215280">
    <property type="component" value="Unassembled WGS sequence"/>
</dbReference>
<sequence>MPLRLLLVLATTRLAVAQENDNNQRISPSSAVVGFIVCKSNSYNSGSIFVSFSFKRFWLAVAFLLLILWCGVQRRRRRRSQRPASRPGFSLLLPLQSGRVLPNGMQYSTPVTSTPYDPQSEYPVTGAAEFAPPPYVKEGNTYPPPTGSPPPPIDAPIYSPPPGPPPQAHTAHNSVDFGGEFRAPPPSS</sequence>
<name>A0AAD7JE00_9AGAR</name>
<dbReference type="EMBL" id="JARJLG010000042">
    <property type="protein sequence ID" value="KAJ7762842.1"/>
    <property type="molecule type" value="Genomic_DNA"/>
</dbReference>
<feature type="chain" id="PRO_5042083207" description="Transmembrane protein" evidence="3">
    <location>
        <begin position="18"/>
        <end position="188"/>
    </location>
</feature>
<gene>
    <name evidence="4" type="ORF">DFH07DRAFT_813706</name>
</gene>
<keyword evidence="2" id="KW-0812">Transmembrane</keyword>
<evidence type="ECO:0008006" key="6">
    <source>
        <dbReference type="Google" id="ProtNLM"/>
    </source>
</evidence>
<evidence type="ECO:0000313" key="5">
    <source>
        <dbReference type="Proteomes" id="UP001215280"/>
    </source>
</evidence>
<accession>A0AAD7JE00</accession>
<evidence type="ECO:0000256" key="1">
    <source>
        <dbReference type="SAM" id="MobiDB-lite"/>
    </source>
</evidence>
<evidence type="ECO:0000313" key="4">
    <source>
        <dbReference type="EMBL" id="KAJ7762842.1"/>
    </source>
</evidence>
<keyword evidence="5" id="KW-1185">Reference proteome</keyword>
<proteinExistence type="predicted"/>
<keyword evidence="2" id="KW-0472">Membrane</keyword>
<keyword evidence="3" id="KW-0732">Signal</keyword>
<evidence type="ECO:0000256" key="2">
    <source>
        <dbReference type="SAM" id="Phobius"/>
    </source>
</evidence>
<feature type="transmembrane region" description="Helical" evidence="2">
    <location>
        <begin position="56"/>
        <end position="72"/>
    </location>
</feature>
<feature type="signal peptide" evidence="3">
    <location>
        <begin position="1"/>
        <end position="17"/>
    </location>
</feature>
<feature type="region of interest" description="Disordered" evidence="1">
    <location>
        <begin position="127"/>
        <end position="188"/>
    </location>
</feature>